<gene>
    <name evidence="2" type="ORF">LPW36_06615</name>
</gene>
<feature type="region of interest" description="Disordered" evidence="1">
    <location>
        <begin position="207"/>
        <end position="244"/>
    </location>
</feature>
<keyword evidence="3" id="KW-1185">Reference proteome</keyword>
<evidence type="ECO:0000313" key="3">
    <source>
        <dbReference type="Proteomes" id="UP001139171"/>
    </source>
</evidence>
<reference evidence="2" key="1">
    <citation type="submission" date="2021-11" db="EMBL/GenBank/DDBJ databases">
        <title>Jinshanibacter sp. isolated from one year old Eriocheir sinensis.</title>
        <authorList>
            <person name="Li J.-Y."/>
            <person name="He W."/>
            <person name="Gao T.-H."/>
        </authorList>
    </citation>
    <scope>NUCLEOTIDE SEQUENCE</scope>
    <source>
        <strain evidence="2">LJY008</strain>
    </source>
</reference>
<comment type="caution">
    <text evidence="2">The sequence shown here is derived from an EMBL/GenBank/DDBJ whole genome shotgun (WGS) entry which is preliminary data.</text>
</comment>
<dbReference type="RefSeq" id="WP_230608720.1">
    <property type="nucleotide sequence ID" value="NZ_JAJNAG010000010.1"/>
</dbReference>
<dbReference type="EMBL" id="JAJNAG010000010">
    <property type="protein sequence ID" value="MCD1125679.1"/>
    <property type="molecule type" value="Genomic_DNA"/>
</dbReference>
<evidence type="ECO:0000256" key="1">
    <source>
        <dbReference type="SAM" id="MobiDB-lite"/>
    </source>
</evidence>
<sequence>MALSIDKQIALLEELASQNVITDQERRKATACLLSGTANSFDNESSAITWLLNNKIIDALPEERASETTPSAAQLSARITQPENRVSPQQQQHIDLLTQLHNTNFIDDQQFVAARSLLLSNNNLKFNTSYRLFLWLVEQGIAQEQADHAATQHSIQREASEPVVVQQPPPGTVNQPKKKRGFIKGKLLPFIIFMMLISWVNKCSKTNNPASTPQRSESIAPLPVADIPPTSEHHQPVRNNQYLQ</sequence>
<dbReference type="Proteomes" id="UP001139171">
    <property type="component" value="Unassembled WGS sequence"/>
</dbReference>
<protein>
    <submittedName>
        <fullName evidence="2">Uncharacterized protein</fullName>
    </submittedName>
</protein>
<organism evidence="2 3">
    <name type="scientific">Limnobaculum eriocheiris</name>
    <dbReference type="NCBI Taxonomy" id="2897391"/>
    <lineage>
        <taxon>Bacteria</taxon>
        <taxon>Pseudomonadati</taxon>
        <taxon>Pseudomonadota</taxon>
        <taxon>Gammaproteobacteria</taxon>
        <taxon>Enterobacterales</taxon>
        <taxon>Budviciaceae</taxon>
        <taxon>Limnobaculum</taxon>
    </lineage>
</organism>
<dbReference type="AlphaFoldDB" id="A0A9X1MVF5"/>
<name>A0A9X1MVF5_9GAMM</name>
<accession>A0A9X1MVF5</accession>
<evidence type="ECO:0000313" key="2">
    <source>
        <dbReference type="EMBL" id="MCD1125679.1"/>
    </source>
</evidence>
<feature type="compositionally biased region" description="Polar residues" evidence="1">
    <location>
        <begin position="207"/>
        <end position="217"/>
    </location>
</feature>
<feature type="region of interest" description="Disordered" evidence="1">
    <location>
        <begin position="148"/>
        <end position="178"/>
    </location>
</feature>
<proteinExistence type="predicted"/>